<evidence type="ECO:0000256" key="1">
    <source>
        <dbReference type="SAM" id="MobiDB-lite"/>
    </source>
</evidence>
<evidence type="ECO:0000313" key="3">
    <source>
        <dbReference type="Proteomes" id="UP000717585"/>
    </source>
</evidence>
<dbReference type="Proteomes" id="UP000717585">
    <property type="component" value="Unassembled WGS sequence"/>
</dbReference>
<protein>
    <submittedName>
        <fullName evidence="2">Uncharacterized protein</fullName>
    </submittedName>
</protein>
<feature type="region of interest" description="Disordered" evidence="1">
    <location>
        <begin position="114"/>
        <end position="136"/>
    </location>
</feature>
<sequence>MEQLSEENKETNNLLRLALQRMEDSDKAQKKHPVSIRTRNLPSRFGLRDEAERPHLADMDQLQLSLAARIRYLRLKDDNWDEGTPTRFQSKIRTLITSESGIISQNAIEEAAAAAMAKGRRRSFRPADKDKRARAH</sequence>
<gene>
    <name evidence="2" type="ORF">J8273_6768</name>
</gene>
<comment type="caution">
    <text evidence="2">The sequence shown here is derived from an EMBL/GenBank/DDBJ whole genome shotgun (WGS) entry which is preliminary data.</text>
</comment>
<dbReference type="EMBL" id="JAHDYR010000043">
    <property type="protein sequence ID" value="KAG9391923.1"/>
    <property type="molecule type" value="Genomic_DNA"/>
</dbReference>
<evidence type="ECO:0000313" key="2">
    <source>
        <dbReference type="EMBL" id="KAG9391923.1"/>
    </source>
</evidence>
<keyword evidence="3" id="KW-1185">Reference proteome</keyword>
<proteinExistence type="predicted"/>
<reference evidence="2" key="1">
    <citation type="submission" date="2021-05" db="EMBL/GenBank/DDBJ databases">
        <title>A free-living protist that lacks canonical eukaryotic 1 DNA replication and segregation systems.</title>
        <authorList>
            <person name="Salas-Leiva D.E."/>
            <person name="Tromer E.C."/>
            <person name="Curtis B.A."/>
            <person name="Jerlstrom-Hultqvist J."/>
            <person name="Kolisko M."/>
            <person name="Yi Z."/>
            <person name="Salas-Leiva J.S."/>
            <person name="Gallot-Lavallee L."/>
            <person name="Kops G.J.P.L."/>
            <person name="Archibald J.M."/>
            <person name="Simpson A.G.B."/>
            <person name="Roger A.J."/>
        </authorList>
    </citation>
    <scope>NUCLEOTIDE SEQUENCE</scope>
    <source>
        <strain evidence="2">BICM</strain>
    </source>
</reference>
<dbReference type="AlphaFoldDB" id="A0A8J6AZ20"/>
<feature type="compositionally biased region" description="Basic and acidic residues" evidence="1">
    <location>
        <begin position="125"/>
        <end position="136"/>
    </location>
</feature>
<accession>A0A8J6AZ20</accession>
<name>A0A8J6AZ20_9EUKA</name>
<organism evidence="2 3">
    <name type="scientific">Carpediemonas membranifera</name>
    <dbReference type="NCBI Taxonomy" id="201153"/>
    <lineage>
        <taxon>Eukaryota</taxon>
        <taxon>Metamonada</taxon>
        <taxon>Carpediemonas-like organisms</taxon>
        <taxon>Carpediemonas</taxon>
    </lineage>
</organism>